<evidence type="ECO:0000313" key="2">
    <source>
        <dbReference type="Proteomes" id="UP000593567"/>
    </source>
</evidence>
<dbReference type="AlphaFoldDB" id="A0A7J7JAR9"/>
<keyword evidence="2" id="KW-1185">Reference proteome</keyword>
<protein>
    <submittedName>
        <fullName evidence="1">Uncharacterized protein</fullName>
    </submittedName>
</protein>
<reference evidence="1" key="1">
    <citation type="submission" date="2020-06" db="EMBL/GenBank/DDBJ databases">
        <title>Draft genome of Bugula neritina, a colonial animal packing powerful symbionts and potential medicines.</title>
        <authorList>
            <person name="Rayko M."/>
        </authorList>
    </citation>
    <scope>NUCLEOTIDE SEQUENCE [LARGE SCALE GENOMIC DNA]</scope>
    <source>
        <strain evidence="1">Kwan_BN1</strain>
    </source>
</reference>
<dbReference type="EMBL" id="VXIV02002846">
    <property type="protein sequence ID" value="KAF6022468.1"/>
    <property type="molecule type" value="Genomic_DNA"/>
</dbReference>
<name>A0A7J7JAR9_BUGNE</name>
<accession>A0A7J7JAR9</accession>
<dbReference type="Proteomes" id="UP000593567">
    <property type="component" value="Unassembled WGS sequence"/>
</dbReference>
<evidence type="ECO:0000313" key="1">
    <source>
        <dbReference type="EMBL" id="KAF6022468.1"/>
    </source>
</evidence>
<proteinExistence type="predicted"/>
<organism evidence="1 2">
    <name type="scientific">Bugula neritina</name>
    <name type="common">Brown bryozoan</name>
    <name type="synonym">Sertularia neritina</name>
    <dbReference type="NCBI Taxonomy" id="10212"/>
    <lineage>
        <taxon>Eukaryota</taxon>
        <taxon>Metazoa</taxon>
        <taxon>Spiralia</taxon>
        <taxon>Lophotrochozoa</taxon>
        <taxon>Bryozoa</taxon>
        <taxon>Gymnolaemata</taxon>
        <taxon>Cheilostomatida</taxon>
        <taxon>Flustrina</taxon>
        <taxon>Buguloidea</taxon>
        <taxon>Bugulidae</taxon>
        <taxon>Bugula</taxon>
    </lineage>
</organism>
<comment type="caution">
    <text evidence="1">The sequence shown here is derived from an EMBL/GenBank/DDBJ whole genome shotgun (WGS) entry which is preliminary data.</text>
</comment>
<sequence length="93" mass="10743">MFSSSAAWRAILDFLHGRHIMCPQAQIILVSTSNLNIFFICNKCVAYTYYTSKRLCLVLHIMNLDFSAEVVAMSVFSTTYHYYYSPSLLKAHY</sequence>
<gene>
    <name evidence="1" type="ORF">EB796_019211</name>
</gene>